<name>A0A101LU86_PICGL</name>
<organism evidence="1">
    <name type="scientific">Picea glauca</name>
    <name type="common">White spruce</name>
    <name type="synonym">Pinus glauca</name>
    <dbReference type="NCBI Taxonomy" id="3330"/>
    <lineage>
        <taxon>Eukaryota</taxon>
        <taxon>Viridiplantae</taxon>
        <taxon>Streptophyta</taxon>
        <taxon>Embryophyta</taxon>
        <taxon>Tracheophyta</taxon>
        <taxon>Spermatophyta</taxon>
        <taxon>Pinopsida</taxon>
        <taxon>Pinidae</taxon>
        <taxon>Conifers I</taxon>
        <taxon>Pinales</taxon>
        <taxon>Pinaceae</taxon>
        <taxon>Picea</taxon>
    </lineage>
</organism>
<dbReference type="EMBL" id="LKAM01000023">
    <property type="protein sequence ID" value="KUM45238.1"/>
    <property type="molecule type" value="Genomic_DNA"/>
</dbReference>
<protein>
    <submittedName>
        <fullName evidence="1">Uncharacterized protein</fullName>
    </submittedName>
</protein>
<comment type="caution">
    <text evidence="1">The sequence shown here is derived from an EMBL/GenBank/DDBJ whole genome shotgun (WGS) entry which is preliminary data.</text>
</comment>
<geneLocation type="mitochondrion" evidence="1"/>
<reference evidence="1" key="1">
    <citation type="journal article" date="2015" name="Genome Biol. Evol.">
        <title>Organellar Genomes of White Spruce (Picea glauca): Assembly and Annotation.</title>
        <authorList>
            <person name="Jackman S.D."/>
            <person name="Warren R.L."/>
            <person name="Gibb E.A."/>
            <person name="Vandervalk B.P."/>
            <person name="Mohamadi H."/>
            <person name="Chu J."/>
            <person name="Raymond A."/>
            <person name="Pleasance S."/>
            <person name="Coope R."/>
            <person name="Wildung M.R."/>
            <person name="Ritland C.E."/>
            <person name="Bousquet J."/>
            <person name="Jones S.J."/>
            <person name="Bohlmann J."/>
            <person name="Birol I."/>
        </authorList>
    </citation>
    <scope>NUCLEOTIDE SEQUENCE [LARGE SCALE GENOMIC DNA]</scope>
    <source>
        <tissue evidence="1">Flushing bud</tissue>
    </source>
</reference>
<sequence>MADWGVWIGDWVMRDWVIWVMRTECVLDLSVCCTIHPHHQVHRVSNGSFMSSNLGSTSSSVSFSVMRV</sequence>
<evidence type="ECO:0000313" key="1">
    <source>
        <dbReference type="EMBL" id="KUM45238.1"/>
    </source>
</evidence>
<accession>A0A101LU86</accession>
<proteinExistence type="predicted"/>
<dbReference type="AlphaFoldDB" id="A0A101LU86"/>
<gene>
    <name evidence="1" type="ORF">ABT39_MTgene3561</name>
</gene>
<keyword evidence="1" id="KW-0496">Mitochondrion</keyword>